<accession>A0A564YSZ2</accession>
<evidence type="ECO:0000313" key="2">
    <source>
        <dbReference type="Proteomes" id="UP000321570"/>
    </source>
</evidence>
<proteinExistence type="predicted"/>
<dbReference type="EMBL" id="CABIJS010000356">
    <property type="protein sequence ID" value="VUZ50306.1"/>
    <property type="molecule type" value="Genomic_DNA"/>
</dbReference>
<evidence type="ECO:0000313" key="1">
    <source>
        <dbReference type="EMBL" id="VUZ50306.1"/>
    </source>
</evidence>
<gene>
    <name evidence="1" type="ORF">WMSIL1_LOCUS9274</name>
</gene>
<protein>
    <submittedName>
        <fullName evidence="1">Uncharacterized protein</fullName>
    </submittedName>
</protein>
<sequence length="122" mass="14443">MAYLFVVDAIRITWDPFECEFACRTFSEPRMVYEVDIVICDVALLKDRLLLEWSFTWRRYLESYSIRYRSQCQSEAQMFWQRLLQKDGLDDSGALRKISTLEVIASDIHRIIVGYGVDPFGR</sequence>
<dbReference type="Proteomes" id="UP000321570">
    <property type="component" value="Unassembled WGS sequence"/>
</dbReference>
<keyword evidence="2" id="KW-1185">Reference proteome</keyword>
<organism evidence="1 2">
    <name type="scientific">Hymenolepis diminuta</name>
    <name type="common">Rat tapeworm</name>
    <dbReference type="NCBI Taxonomy" id="6216"/>
    <lineage>
        <taxon>Eukaryota</taxon>
        <taxon>Metazoa</taxon>
        <taxon>Spiralia</taxon>
        <taxon>Lophotrochozoa</taxon>
        <taxon>Platyhelminthes</taxon>
        <taxon>Cestoda</taxon>
        <taxon>Eucestoda</taxon>
        <taxon>Cyclophyllidea</taxon>
        <taxon>Hymenolepididae</taxon>
        <taxon>Hymenolepis</taxon>
    </lineage>
</organism>
<dbReference type="AlphaFoldDB" id="A0A564YSZ2"/>
<name>A0A564YSZ2_HYMDI</name>
<reference evidence="1 2" key="1">
    <citation type="submission" date="2019-07" db="EMBL/GenBank/DDBJ databases">
        <authorList>
            <person name="Jastrzebski P J."/>
            <person name="Paukszto L."/>
            <person name="Jastrzebski P J."/>
        </authorList>
    </citation>
    <scope>NUCLEOTIDE SEQUENCE [LARGE SCALE GENOMIC DNA]</scope>
    <source>
        <strain evidence="1 2">WMS-il1</strain>
    </source>
</reference>